<evidence type="ECO:0000313" key="2">
    <source>
        <dbReference type="Proteomes" id="UP000823847"/>
    </source>
</evidence>
<evidence type="ECO:0008006" key="3">
    <source>
        <dbReference type="Google" id="ProtNLM"/>
    </source>
</evidence>
<reference evidence="1" key="1">
    <citation type="journal article" date="2021" name="PeerJ">
        <title>Extensive microbial diversity within the chicken gut microbiome revealed by metagenomics and culture.</title>
        <authorList>
            <person name="Gilroy R."/>
            <person name="Ravi A."/>
            <person name="Getino M."/>
            <person name="Pursley I."/>
            <person name="Horton D.L."/>
            <person name="Alikhan N.F."/>
            <person name="Baker D."/>
            <person name="Gharbi K."/>
            <person name="Hall N."/>
            <person name="Watson M."/>
            <person name="Adriaenssens E.M."/>
            <person name="Foster-Nyarko E."/>
            <person name="Jarju S."/>
            <person name="Secka A."/>
            <person name="Antonio M."/>
            <person name="Oren A."/>
            <person name="Chaudhuri R.R."/>
            <person name="La Ragione R."/>
            <person name="Hildebrand F."/>
            <person name="Pallen M.J."/>
        </authorList>
    </citation>
    <scope>NUCLEOTIDE SEQUENCE</scope>
    <source>
        <strain evidence="1">ChiHecec2B26-12326</strain>
    </source>
</reference>
<name>A0A9D2BRB4_9BACT</name>
<reference evidence="1" key="2">
    <citation type="submission" date="2021-04" db="EMBL/GenBank/DDBJ databases">
        <authorList>
            <person name="Gilroy R."/>
        </authorList>
    </citation>
    <scope>NUCLEOTIDE SEQUENCE</scope>
    <source>
        <strain evidence="1">ChiHecec2B26-12326</strain>
    </source>
</reference>
<evidence type="ECO:0000313" key="1">
    <source>
        <dbReference type="EMBL" id="HIX86758.1"/>
    </source>
</evidence>
<dbReference type="Proteomes" id="UP000823847">
    <property type="component" value="Unassembled WGS sequence"/>
</dbReference>
<accession>A0A9D2BRB4</accession>
<dbReference type="AlphaFoldDB" id="A0A9D2BRB4"/>
<comment type="caution">
    <text evidence="1">The sequence shown here is derived from an EMBL/GenBank/DDBJ whole genome shotgun (WGS) entry which is preliminary data.</text>
</comment>
<proteinExistence type="predicted"/>
<gene>
    <name evidence="1" type="ORF">H9848_09170</name>
</gene>
<sequence>MEATIARKQTTLRLGADLMDRLREEARSGKYAGTIDTSSMEAFIKSI</sequence>
<organism evidence="1 2">
    <name type="scientific">Candidatus Parabacteroides intestinigallinarum</name>
    <dbReference type="NCBI Taxonomy" id="2838722"/>
    <lineage>
        <taxon>Bacteria</taxon>
        <taxon>Pseudomonadati</taxon>
        <taxon>Bacteroidota</taxon>
        <taxon>Bacteroidia</taxon>
        <taxon>Bacteroidales</taxon>
        <taxon>Tannerellaceae</taxon>
        <taxon>Parabacteroides</taxon>
    </lineage>
</organism>
<protein>
    <recommendedName>
        <fullName evidence="3">Toxin-antitoxin system protein</fullName>
    </recommendedName>
</protein>
<dbReference type="EMBL" id="DXEN01000070">
    <property type="protein sequence ID" value="HIX86758.1"/>
    <property type="molecule type" value="Genomic_DNA"/>
</dbReference>